<keyword evidence="3" id="KW-1185">Reference proteome</keyword>
<dbReference type="Proteomes" id="UP001642260">
    <property type="component" value="Unassembled WGS sequence"/>
</dbReference>
<feature type="region of interest" description="Disordered" evidence="1">
    <location>
        <begin position="97"/>
        <end position="148"/>
    </location>
</feature>
<dbReference type="AlphaFoldDB" id="A0ABC8IUR7"/>
<feature type="region of interest" description="Disordered" evidence="1">
    <location>
        <begin position="1"/>
        <end position="28"/>
    </location>
</feature>
<comment type="caution">
    <text evidence="2">The sequence shown here is derived from an EMBL/GenBank/DDBJ whole genome shotgun (WGS) entry which is preliminary data.</text>
</comment>
<accession>A0ABC8IUR7</accession>
<dbReference type="EMBL" id="CAKOAT010055822">
    <property type="protein sequence ID" value="CAH8301763.1"/>
    <property type="molecule type" value="Genomic_DNA"/>
</dbReference>
<feature type="compositionally biased region" description="Basic and acidic residues" evidence="1">
    <location>
        <begin position="104"/>
        <end position="119"/>
    </location>
</feature>
<name>A0ABC8IUR7_ERUVS</name>
<evidence type="ECO:0000313" key="3">
    <source>
        <dbReference type="Proteomes" id="UP001642260"/>
    </source>
</evidence>
<gene>
    <name evidence="2" type="ORF">ERUC_LOCUS3049</name>
</gene>
<organism evidence="2 3">
    <name type="scientific">Eruca vesicaria subsp. sativa</name>
    <name type="common">Garden rocket</name>
    <name type="synonym">Eruca sativa</name>
    <dbReference type="NCBI Taxonomy" id="29727"/>
    <lineage>
        <taxon>Eukaryota</taxon>
        <taxon>Viridiplantae</taxon>
        <taxon>Streptophyta</taxon>
        <taxon>Embryophyta</taxon>
        <taxon>Tracheophyta</taxon>
        <taxon>Spermatophyta</taxon>
        <taxon>Magnoliopsida</taxon>
        <taxon>eudicotyledons</taxon>
        <taxon>Gunneridae</taxon>
        <taxon>Pentapetalae</taxon>
        <taxon>rosids</taxon>
        <taxon>malvids</taxon>
        <taxon>Brassicales</taxon>
        <taxon>Brassicaceae</taxon>
        <taxon>Brassiceae</taxon>
        <taxon>Eruca</taxon>
    </lineage>
</organism>
<evidence type="ECO:0000256" key="1">
    <source>
        <dbReference type="SAM" id="MobiDB-lite"/>
    </source>
</evidence>
<feature type="compositionally biased region" description="Acidic residues" evidence="1">
    <location>
        <begin position="120"/>
        <end position="133"/>
    </location>
</feature>
<evidence type="ECO:0000313" key="2">
    <source>
        <dbReference type="EMBL" id="CAH8301763.1"/>
    </source>
</evidence>
<sequence length="148" mass="16125">MERKAEKPSEIPGKGRGVVLSEIPPETTTELHGVDEALFGGRDDMIGSGHQSRKMASVIVSPPLRTANMEDNVTIRSRSATRSLSFANVDSVDEGEQVIGALDDMDKNETNDATKMTHEDYDDADDDLLGEEFMEGRSRDSSIEDPPG</sequence>
<proteinExistence type="predicted"/>
<protein>
    <submittedName>
        <fullName evidence="2">Uncharacterized protein</fullName>
    </submittedName>
</protein>
<reference evidence="2 3" key="1">
    <citation type="submission" date="2022-03" db="EMBL/GenBank/DDBJ databases">
        <authorList>
            <person name="Macdonald S."/>
            <person name="Ahmed S."/>
            <person name="Newling K."/>
        </authorList>
    </citation>
    <scope>NUCLEOTIDE SEQUENCE [LARGE SCALE GENOMIC DNA]</scope>
</reference>